<keyword evidence="4 6" id="KW-0560">Oxidoreductase</keyword>
<dbReference type="PANTHER" id="PTHR10851">
    <property type="entry name" value="PYRIDOXINE-5-PHOSPHATE OXIDASE"/>
    <property type="match status" value="1"/>
</dbReference>
<dbReference type="Pfam" id="PF12766">
    <property type="entry name" value="Pyridox_oxase_2"/>
    <property type="match status" value="1"/>
</dbReference>
<name>A0A679K7U0_9HYPH</name>
<sequence>MPFRDVLGMTLPTIPLPDFFDDLDASLAHLWRLLEDGPRLRRNAFHMPALATVDADGCPQVRTIVLREAERRTGILRFHCDRRSRKAAEIADSGRAALHGYDSASKVQIRVSGPATLHTDDALADAAWDGSMTMSRVCYGVAPGPGTELASGEGYSLPETDAAIAAGRPNFCAVQVSATRLEFLFLDRRGHRRAAWKRDGDGWAGTWLAP</sequence>
<dbReference type="AlphaFoldDB" id="A0A679K7U0"/>
<dbReference type="RefSeq" id="WP_339162797.1">
    <property type="nucleotide sequence ID" value="NZ_LR743511.1"/>
</dbReference>
<dbReference type="Gene3D" id="2.30.110.10">
    <property type="entry name" value="Electron Transport, Fmn-binding Protein, Chain A"/>
    <property type="match status" value="1"/>
</dbReference>
<evidence type="ECO:0000256" key="2">
    <source>
        <dbReference type="ARBA" id="ARBA00022630"/>
    </source>
</evidence>
<dbReference type="SUPFAM" id="SSF50475">
    <property type="entry name" value="FMN-binding split barrel"/>
    <property type="match status" value="1"/>
</dbReference>
<dbReference type="InterPro" id="IPR012349">
    <property type="entry name" value="Split_barrel_FMN-bd"/>
</dbReference>
<dbReference type="InterPro" id="IPR000659">
    <property type="entry name" value="Pyridox_Oxase"/>
</dbReference>
<dbReference type="GO" id="GO:0008615">
    <property type="term" value="P:pyridoxine biosynthetic process"/>
    <property type="evidence" value="ECO:0007669"/>
    <property type="project" value="InterPro"/>
</dbReference>
<dbReference type="EC" id="1.4.3.5" evidence="6"/>
<accession>A0A679K7U0</accession>
<dbReference type="InterPro" id="IPR024624">
    <property type="entry name" value="Pyridox_Oxase_Alr4036_FMN-bd"/>
</dbReference>
<dbReference type="EMBL" id="LR743511">
    <property type="protein sequence ID" value="CAA2144528.1"/>
    <property type="molecule type" value="Genomic_DNA"/>
</dbReference>
<evidence type="ECO:0000256" key="3">
    <source>
        <dbReference type="ARBA" id="ARBA00022643"/>
    </source>
</evidence>
<evidence type="ECO:0000256" key="1">
    <source>
        <dbReference type="ARBA" id="ARBA00001917"/>
    </source>
</evidence>
<evidence type="ECO:0000259" key="5">
    <source>
        <dbReference type="Pfam" id="PF12766"/>
    </source>
</evidence>
<evidence type="ECO:0000313" key="6">
    <source>
        <dbReference type="EMBL" id="CAA2144528.1"/>
    </source>
</evidence>
<keyword evidence="2" id="KW-0285">Flavoprotein</keyword>
<feature type="domain" description="Pyridoxamine 5'-phosphate oxidase Alr4036 family FMN-binding" evidence="5">
    <location>
        <begin position="42"/>
        <end position="118"/>
    </location>
</feature>
<protein>
    <submittedName>
        <fullName evidence="6">Pyridoxine/pyridoxamine 5'-phosphate oxidase</fullName>
        <ecNumber evidence="6">1.4.3.5</ecNumber>
    </submittedName>
</protein>
<organism evidence="6">
    <name type="scientific">Methylobacterium bullatum</name>
    <dbReference type="NCBI Taxonomy" id="570505"/>
    <lineage>
        <taxon>Bacteria</taxon>
        <taxon>Pseudomonadati</taxon>
        <taxon>Pseudomonadota</taxon>
        <taxon>Alphaproteobacteria</taxon>
        <taxon>Hyphomicrobiales</taxon>
        <taxon>Methylobacteriaceae</taxon>
        <taxon>Methylobacterium</taxon>
    </lineage>
</organism>
<reference evidence="6" key="1">
    <citation type="submission" date="2019-12" db="EMBL/GenBank/DDBJ databases">
        <authorList>
            <person name="Cremers G."/>
        </authorList>
    </citation>
    <scope>NUCLEOTIDE SEQUENCE</scope>
    <source>
        <strain evidence="6">Mbul2</strain>
    </source>
</reference>
<dbReference type="GO" id="GO:0010181">
    <property type="term" value="F:FMN binding"/>
    <property type="evidence" value="ECO:0007669"/>
    <property type="project" value="InterPro"/>
</dbReference>
<comment type="cofactor">
    <cofactor evidence="1">
        <name>FMN</name>
        <dbReference type="ChEBI" id="CHEBI:58210"/>
    </cofactor>
</comment>
<evidence type="ECO:0000256" key="4">
    <source>
        <dbReference type="ARBA" id="ARBA00023002"/>
    </source>
</evidence>
<proteinExistence type="predicted"/>
<dbReference type="PANTHER" id="PTHR10851:SF3">
    <property type="entry name" value="PYRIDOXINE_PYRIDOXAMINE 5'-PHOSPHATE OXIDASE 2"/>
    <property type="match status" value="1"/>
</dbReference>
<keyword evidence="3" id="KW-0288">FMN</keyword>
<dbReference type="GO" id="GO:0004733">
    <property type="term" value="F:pyridoxamine phosphate oxidase activity"/>
    <property type="evidence" value="ECO:0007669"/>
    <property type="project" value="UniProtKB-EC"/>
</dbReference>
<gene>
    <name evidence="6" type="primary">pdxH_1</name>
    <name evidence="6" type="ORF">MBLL_03653</name>
</gene>